<dbReference type="AlphaFoldDB" id="A0A8K0VSK0"/>
<evidence type="ECO:0000313" key="2">
    <source>
        <dbReference type="Proteomes" id="UP000813461"/>
    </source>
</evidence>
<name>A0A8K0VSK0_9PLEO</name>
<gene>
    <name evidence="1" type="ORF">FB567DRAFT_555117</name>
</gene>
<reference evidence="1" key="1">
    <citation type="journal article" date="2021" name="Nat. Commun.">
        <title>Genetic determinants of endophytism in the Arabidopsis root mycobiome.</title>
        <authorList>
            <person name="Mesny F."/>
            <person name="Miyauchi S."/>
            <person name="Thiergart T."/>
            <person name="Pickel B."/>
            <person name="Atanasova L."/>
            <person name="Karlsson M."/>
            <person name="Huettel B."/>
            <person name="Barry K.W."/>
            <person name="Haridas S."/>
            <person name="Chen C."/>
            <person name="Bauer D."/>
            <person name="Andreopoulos W."/>
            <person name="Pangilinan J."/>
            <person name="LaButti K."/>
            <person name="Riley R."/>
            <person name="Lipzen A."/>
            <person name="Clum A."/>
            <person name="Drula E."/>
            <person name="Henrissat B."/>
            <person name="Kohler A."/>
            <person name="Grigoriev I.V."/>
            <person name="Martin F.M."/>
            <person name="Hacquard S."/>
        </authorList>
    </citation>
    <scope>NUCLEOTIDE SEQUENCE</scope>
    <source>
        <strain evidence="1">MPI-SDFR-AT-0120</strain>
    </source>
</reference>
<dbReference type="EMBL" id="JAGMVJ010000030">
    <property type="protein sequence ID" value="KAH7069289.1"/>
    <property type="molecule type" value="Genomic_DNA"/>
</dbReference>
<keyword evidence="2" id="KW-1185">Reference proteome</keyword>
<proteinExistence type="predicted"/>
<accession>A0A8K0VSK0</accession>
<sequence>MGSITAPSPSRAGIMVVNPRLHEPITTENADIFSRWTKLHFRDLLGIPTESGKTGGVTRTLRFVNGAEGSVDGKYGYGMGMESILFYTIFAPAISIFRSPQYYAVSRRLDLENTRPLLEGEEKVGCEEGLMVWDVVGAYFTIYEEVELDGRGDGSTSALSGYAAYADVPESEKEGVVLVGLGVSASGNAENGKVGAETVNELQAGLVEYLKTTVLKEEVKEKVYTTVYRNAGTDAQPDMHPHIGADVVGGGDWLVLLALASGEASKKEDLESVVGKWVDGVRSKNISGVEIRLGVWKKELDLH</sequence>
<evidence type="ECO:0000313" key="1">
    <source>
        <dbReference type="EMBL" id="KAH7069289.1"/>
    </source>
</evidence>
<dbReference type="Proteomes" id="UP000813461">
    <property type="component" value="Unassembled WGS sequence"/>
</dbReference>
<comment type="caution">
    <text evidence="1">The sequence shown here is derived from an EMBL/GenBank/DDBJ whole genome shotgun (WGS) entry which is preliminary data.</text>
</comment>
<dbReference type="OrthoDB" id="3759404at2759"/>
<protein>
    <submittedName>
        <fullName evidence="1">Uncharacterized protein</fullName>
    </submittedName>
</protein>
<organism evidence="1 2">
    <name type="scientific">Paraphoma chrysanthemicola</name>
    <dbReference type="NCBI Taxonomy" id="798071"/>
    <lineage>
        <taxon>Eukaryota</taxon>
        <taxon>Fungi</taxon>
        <taxon>Dikarya</taxon>
        <taxon>Ascomycota</taxon>
        <taxon>Pezizomycotina</taxon>
        <taxon>Dothideomycetes</taxon>
        <taxon>Pleosporomycetidae</taxon>
        <taxon>Pleosporales</taxon>
        <taxon>Pleosporineae</taxon>
        <taxon>Phaeosphaeriaceae</taxon>
        <taxon>Paraphoma</taxon>
    </lineage>
</organism>